<evidence type="ECO:0000256" key="1">
    <source>
        <dbReference type="SAM" id="SignalP"/>
    </source>
</evidence>
<accession>A0A2M4CEJ0</accession>
<organism evidence="2">
    <name type="scientific">Anopheles marajoara</name>
    <dbReference type="NCBI Taxonomy" id="58244"/>
    <lineage>
        <taxon>Eukaryota</taxon>
        <taxon>Metazoa</taxon>
        <taxon>Ecdysozoa</taxon>
        <taxon>Arthropoda</taxon>
        <taxon>Hexapoda</taxon>
        <taxon>Insecta</taxon>
        <taxon>Pterygota</taxon>
        <taxon>Neoptera</taxon>
        <taxon>Endopterygota</taxon>
        <taxon>Diptera</taxon>
        <taxon>Nematocera</taxon>
        <taxon>Culicoidea</taxon>
        <taxon>Culicidae</taxon>
        <taxon>Anophelinae</taxon>
        <taxon>Anopheles</taxon>
    </lineage>
</organism>
<reference evidence="2" key="1">
    <citation type="submission" date="2018-01" db="EMBL/GenBank/DDBJ databases">
        <title>An insight into the sialome of Amazonian anophelines.</title>
        <authorList>
            <person name="Ribeiro J.M."/>
            <person name="Scarpassa V."/>
            <person name="Calvo E."/>
        </authorList>
    </citation>
    <scope>NUCLEOTIDE SEQUENCE</scope>
    <source>
        <tissue evidence="2">Salivary glands</tissue>
    </source>
</reference>
<feature type="chain" id="PRO_5014934692" evidence="1">
    <location>
        <begin position="20"/>
        <end position="69"/>
    </location>
</feature>
<keyword evidence="1" id="KW-0732">Signal</keyword>
<evidence type="ECO:0000313" key="2">
    <source>
        <dbReference type="EMBL" id="MBW63757.1"/>
    </source>
</evidence>
<protein>
    <submittedName>
        <fullName evidence="2">Putative secreted protein</fullName>
    </submittedName>
</protein>
<name>A0A2M4CEJ0_9DIPT</name>
<proteinExistence type="predicted"/>
<dbReference type="EMBL" id="GGFJ01014616">
    <property type="protein sequence ID" value="MBW63757.1"/>
    <property type="molecule type" value="Transcribed_RNA"/>
</dbReference>
<sequence>MQLCNCFLFFFHLSRLTWTTPPPRRIHILVPYSQTQTHARGEAGWNLRDPVTLLVMLPLMPLVLLHYSI</sequence>
<dbReference type="AlphaFoldDB" id="A0A2M4CEJ0"/>
<feature type="signal peptide" evidence="1">
    <location>
        <begin position="1"/>
        <end position="19"/>
    </location>
</feature>